<gene>
    <name evidence="1" type="ORF">BpHYR1_031290</name>
</gene>
<organism evidence="1 2">
    <name type="scientific">Brachionus plicatilis</name>
    <name type="common">Marine rotifer</name>
    <name type="synonym">Brachionus muelleri</name>
    <dbReference type="NCBI Taxonomy" id="10195"/>
    <lineage>
        <taxon>Eukaryota</taxon>
        <taxon>Metazoa</taxon>
        <taxon>Spiralia</taxon>
        <taxon>Gnathifera</taxon>
        <taxon>Rotifera</taxon>
        <taxon>Eurotatoria</taxon>
        <taxon>Monogononta</taxon>
        <taxon>Pseudotrocha</taxon>
        <taxon>Ploima</taxon>
        <taxon>Brachionidae</taxon>
        <taxon>Brachionus</taxon>
    </lineage>
</organism>
<accession>A0A3M7RQR4</accession>
<sequence>MDQYLRFIKIDCYIYSTDLARGFYNYLWGIVDMWTVYSGSDLDAVEAHISQNAQNIFEKDQVNKFDDFI</sequence>
<comment type="caution">
    <text evidence="1">The sequence shown here is derived from an EMBL/GenBank/DDBJ whole genome shotgun (WGS) entry which is preliminary data.</text>
</comment>
<dbReference type="Proteomes" id="UP000276133">
    <property type="component" value="Unassembled WGS sequence"/>
</dbReference>
<dbReference type="AlphaFoldDB" id="A0A3M7RQR4"/>
<evidence type="ECO:0000313" key="2">
    <source>
        <dbReference type="Proteomes" id="UP000276133"/>
    </source>
</evidence>
<reference evidence="1 2" key="1">
    <citation type="journal article" date="2018" name="Sci. Rep.">
        <title>Genomic signatures of local adaptation to the degree of environmental predictability in rotifers.</title>
        <authorList>
            <person name="Franch-Gras L."/>
            <person name="Hahn C."/>
            <person name="Garcia-Roger E.M."/>
            <person name="Carmona M.J."/>
            <person name="Serra M."/>
            <person name="Gomez A."/>
        </authorList>
    </citation>
    <scope>NUCLEOTIDE SEQUENCE [LARGE SCALE GENOMIC DNA]</scope>
    <source>
        <strain evidence="1">HYR1</strain>
    </source>
</reference>
<protein>
    <submittedName>
        <fullName evidence="1">Uncharacterized protein</fullName>
    </submittedName>
</protein>
<keyword evidence="2" id="KW-1185">Reference proteome</keyword>
<name>A0A3M7RQR4_BRAPC</name>
<dbReference type="EMBL" id="REGN01002886">
    <property type="protein sequence ID" value="RNA25687.1"/>
    <property type="molecule type" value="Genomic_DNA"/>
</dbReference>
<proteinExistence type="predicted"/>
<evidence type="ECO:0000313" key="1">
    <source>
        <dbReference type="EMBL" id="RNA25687.1"/>
    </source>
</evidence>